<dbReference type="PANTHER" id="PTHR46847:SF1">
    <property type="entry name" value="D-ALLOSE-BINDING PERIPLASMIC PROTEIN-RELATED"/>
    <property type="match status" value="1"/>
</dbReference>
<proteinExistence type="inferred from homology"/>
<dbReference type="GO" id="GO:0030313">
    <property type="term" value="C:cell envelope"/>
    <property type="evidence" value="ECO:0007669"/>
    <property type="project" value="UniProtKB-SubCell"/>
</dbReference>
<gene>
    <name evidence="5" type="ORF">ENQ20_06560</name>
</gene>
<evidence type="ECO:0000256" key="1">
    <source>
        <dbReference type="ARBA" id="ARBA00004196"/>
    </source>
</evidence>
<comment type="subcellular location">
    <subcellularLocation>
        <location evidence="1">Cell envelope</location>
    </subcellularLocation>
</comment>
<dbReference type="Gene3D" id="3.40.50.2300">
    <property type="match status" value="2"/>
</dbReference>
<comment type="similarity">
    <text evidence="2">Belongs to the bacterial solute-binding protein 2 family.</text>
</comment>
<feature type="domain" description="Periplasmic binding protein" evidence="4">
    <location>
        <begin position="2"/>
        <end position="220"/>
    </location>
</feature>
<reference evidence="5" key="1">
    <citation type="journal article" date="2020" name="mSystems">
        <title>Genome- and Community-Level Interaction Insights into Carbon Utilization and Element Cycling Functions of Hydrothermarchaeota in Hydrothermal Sediment.</title>
        <authorList>
            <person name="Zhou Z."/>
            <person name="Liu Y."/>
            <person name="Xu W."/>
            <person name="Pan J."/>
            <person name="Luo Z.H."/>
            <person name="Li M."/>
        </authorList>
    </citation>
    <scope>NUCLEOTIDE SEQUENCE [LARGE SCALE GENOMIC DNA]</scope>
    <source>
        <strain evidence="5">SpSt-289</strain>
    </source>
</reference>
<comment type="caution">
    <text evidence="5">The sequence shown here is derived from an EMBL/GenBank/DDBJ whole genome shotgun (WGS) entry which is preliminary data.</text>
</comment>
<dbReference type="EMBL" id="DSMG01000074">
    <property type="protein sequence ID" value="HDX31143.1"/>
    <property type="molecule type" value="Genomic_DNA"/>
</dbReference>
<dbReference type="InterPro" id="IPR028082">
    <property type="entry name" value="Peripla_BP_I"/>
</dbReference>
<dbReference type="AlphaFoldDB" id="A0A7C1JA25"/>
<protein>
    <submittedName>
        <fullName evidence="5">Sugar ABC transporter substrate-binding protein</fullName>
    </submittedName>
</protein>
<evidence type="ECO:0000256" key="3">
    <source>
        <dbReference type="ARBA" id="ARBA00022729"/>
    </source>
</evidence>
<name>A0A7C1JA25_9CHLR</name>
<sequence length="253" mass="26836">MLDAVIAQKPDAICIAATDRQALIEPMRRAHDAGIHMISVDTFIGDTGGDYTAPELDWMLSYIGSDNVQGGEIGCDAIIEAMGGKGKFYIQTTQPGVSTVEQRVEGCMKAIEATNGAVELIGMDYNDDNAAKAAEQTAAVLAANPDLGGIFGTNLFSARGAAQAVANAGLTGVVKVANFDAPEDAIVALRENVVDIVIAQHPYEMGEKCIEFAVAAINGNFDAIPKRYPTGYTIITRENVDTEEAQRSIYKSE</sequence>
<dbReference type="InterPro" id="IPR025997">
    <property type="entry name" value="SBP_2_dom"/>
</dbReference>
<keyword evidence="3" id="KW-0732">Signal</keyword>
<evidence type="ECO:0000259" key="4">
    <source>
        <dbReference type="Pfam" id="PF13407"/>
    </source>
</evidence>
<dbReference type="SUPFAM" id="SSF53822">
    <property type="entry name" value="Periplasmic binding protein-like I"/>
    <property type="match status" value="1"/>
</dbReference>
<evidence type="ECO:0000313" key="5">
    <source>
        <dbReference type="EMBL" id="HDX31143.1"/>
    </source>
</evidence>
<accession>A0A7C1JA25</accession>
<evidence type="ECO:0000256" key="2">
    <source>
        <dbReference type="ARBA" id="ARBA00007639"/>
    </source>
</evidence>
<dbReference type="GO" id="GO:0030246">
    <property type="term" value="F:carbohydrate binding"/>
    <property type="evidence" value="ECO:0007669"/>
    <property type="project" value="UniProtKB-ARBA"/>
</dbReference>
<dbReference type="PANTHER" id="PTHR46847">
    <property type="entry name" value="D-ALLOSE-BINDING PERIPLASMIC PROTEIN-RELATED"/>
    <property type="match status" value="1"/>
</dbReference>
<dbReference type="Pfam" id="PF13407">
    <property type="entry name" value="Peripla_BP_4"/>
    <property type="match status" value="1"/>
</dbReference>
<organism evidence="5">
    <name type="scientific">Caldilinea aerophila</name>
    <dbReference type="NCBI Taxonomy" id="133453"/>
    <lineage>
        <taxon>Bacteria</taxon>
        <taxon>Bacillati</taxon>
        <taxon>Chloroflexota</taxon>
        <taxon>Caldilineae</taxon>
        <taxon>Caldilineales</taxon>
        <taxon>Caldilineaceae</taxon>
        <taxon>Caldilinea</taxon>
    </lineage>
</organism>